<evidence type="ECO:0000256" key="7">
    <source>
        <dbReference type="PROSITE-ProRule" id="PRU01360"/>
    </source>
</evidence>
<dbReference type="Pfam" id="PF07715">
    <property type="entry name" value="Plug"/>
    <property type="match status" value="1"/>
</dbReference>
<evidence type="ECO:0000313" key="10">
    <source>
        <dbReference type="EMBL" id="RXQ95550.1"/>
    </source>
</evidence>
<dbReference type="Gene3D" id="2.170.130.10">
    <property type="entry name" value="TonB-dependent receptor, plug domain"/>
    <property type="match status" value="1"/>
</dbReference>
<accession>A0A4Q1JNB4</accession>
<dbReference type="SUPFAM" id="SSF56935">
    <property type="entry name" value="Porins"/>
    <property type="match status" value="1"/>
</dbReference>
<protein>
    <submittedName>
        <fullName evidence="10">TonB-dependent receptor</fullName>
    </submittedName>
</protein>
<dbReference type="InterPro" id="IPR023996">
    <property type="entry name" value="TonB-dep_OMP_SusC/RagA"/>
</dbReference>
<dbReference type="Proteomes" id="UP000289703">
    <property type="component" value="Unassembled WGS sequence"/>
</dbReference>
<evidence type="ECO:0000256" key="2">
    <source>
        <dbReference type="ARBA" id="ARBA00022448"/>
    </source>
</evidence>
<organism evidence="10 11">
    <name type="scientific">Ancylomarina salipaludis</name>
    <dbReference type="NCBI Taxonomy" id="2501299"/>
    <lineage>
        <taxon>Bacteria</taxon>
        <taxon>Pseudomonadati</taxon>
        <taxon>Bacteroidota</taxon>
        <taxon>Bacteroidia</taxon>
        <taxon>Marinilabiliales</taxon>
        <taxon>Marinifilaceae</taxon>
        <taxon>Ancylomarina</taxon>
    </lineage>
</organism>
<feature type="signal peptide" evidence="8">
    <location>
        <begin position="1"/>
        <end position="22"/>
    </location>
</feature>
<keyword evidence="6 7" id="KW-0998">Cell outer membrane</keyword>
<keyword evidence="5 7" id="KW-0472">Membrane</keyword>
<name>A0A4Q1JNB4_9BACT</name>
<keyword evidence="4 7" id="KW-0812">Transmembrane</keyword>
<keyword evidence="11" id="KW-1185">Reference proteome</keyword>
<dbReference type="InterPro" id="IPR008969">
    <property type="entry name" value="CarboxyPept-like_regulatory"/>
</dbReference>
<dbReference type="InterPro" id="IPR037066">
    <property type="entry name" value="Plug_dom_sf"/>
</dbReference>
<evidence type="ECO:0000256" key="1">
    <source>
        <dbReference type="ARBA" id="ARBA00004571"/>
    </source>
</evidence>
<comment type="caution">
    <text evidence="10">The sequence shown here is derived from an EMBL/GenBank/DDBJ whole genome shotgun (WGS) entry which is preliminary data.</text>
</comment>
<dbReference type="NCBIfam" id="TIGR04056">
    <property type="entry name" value="OMP_RagA_SusC"/>
    <property type="match status" value="1"/>
</dbReference>
<feature type="chain" id="PRO_5020367988" evidence="8">
    <location>
        <begin position="23"/>
        <end position="1045"/>
    </location>
</feature>
<evidence type="ECO:0000259" key="9">
    <source>
        <dbReference type="Pfam" id="PF07715"/>
    </source>
</evidence>
<dbReference type="RefSeq" id="WP_129253889.1">
    <property type="nucleotide sequence ID" value="NZ_SAXA01000005.1"/>
</dbReference>
<dbReference type="Gene3D" id="2.40.170.20">
    <property type="entry name" value="TonB-dependent receptor, beta-barrel domain"/>
    <property type="match status" value="1"/>
</dbReference>
<keyword evidence="2 7" id="KW-0813">Transport</keyword>
<evidence type="ECO:0000256" key="4">
    <source>
        <dbReference type="ARBA" id="ARBA00022692"/>
    </source>
</evidence>
<dbReference type="EMBL" id="SAXA01000005">
    <property type="protein sequence ID" value="RXQ95550.1"/>
    <property type="molecule type" value="Genomic_DNA"/>
</dbReference>
<gene>
    <name evidence="10" type="ORF">EO244_06710</name>
</gene>
<keyword evidence="10" id="KW-0675">Receptor</keyword>
<dbReference type="OrthoDB" id="9768177at2"/>
<dbReference type="InterPro" id="IPR023997">
    <property type="entry name" value="TonB-dep_OMP_SusC/RagA_CS"/>
</dbReference>
<dbReference type="NCBIfam" id="TIGR04057">
    <property type="entry name" value="SusC_RagA_signa"/>
    <property type="match status" value="1"/>
</dbReference>
<proteinExistence type="inferred from homology"/>
<dbReference type="InterPro" id="IPR039426">
    <property type="entry name" value="TonB-dep_rcpt-like"/>
</dbReference>
<dbReference type="GO" id="GO:0009279">
    <property type="term" value="C:cell outer membrane"/>
    <property type="evidence" value="ECO:0007669"/>
    <property type="project" value="UniProtKB-SubCell"/>
</dbReference>
<dbReference type="SUPFAM" id="SSF49464">
    <property type="entry name" value="Carboxypeptidase regulatory domain-like"/>
    <property type="match status" value="1"/>
</dbReference>
<keyword evidence="8" id="KW-0732">Signal</keyword>
<dbReference type="AlphaFoldDB" id="A0A4Q1JNB4"/>
<comment type="subcellular location">
    <subcellularLocation>
        <location evidence="1 7">Cell outer membrane</location>
        <topology evidence="1 7">Multi-pass membrane protein</topology>
    </subcellularLocation>
</comment>
<reference evidence="10 11" key="1">
    <citation type="submission" date="2019-01" db="EMBL/GenBank/DDBJ databases">
        <title>Ancylomarina salipaludis sp. nov., isolated from a salt marsh.</title>
        <authorList>
            <person name="Yoon J.-H."/>
        </authorList>
    </citation>
    <scope>NUCLEOTIDE SEQUENCE [LARGE SCALE GENOMIC DNA]</scope>
    <source>
        <strain evidence="10 11">SHSM-M15</strain>
    </source>
</reference>
<sequence>MNKVICVIFSVFLIVSTLSVRAQNVKVQELKKVKITGTLKCSEDNHPVVGATIIVKGTTNGVAADFDGNFTIMANQGDILLISSIGYISKEIKVGIKTHFDLILSPDNVSLKEIAVIGYGVQERRDLTGAVSSVNIEQIDQVALSVDNALSGQIAGVQVNSASGTPGSATAITIRGITSLSADNNPLYIIDGVPVYGVGAGASTSFQSGGVPMVAMGGNTTSGSIGATSEFERNPLASLNMDDIESIEVLKDAYATAIYGSRGAAGVILITTKKGKKGLPKVDLNISTSVASPIDVPDVLNGDQYVDFYNSFLGANTSGVYPFTKGYNTDWFDAATRTAVTNNISATVSAGTDKSTYFLSLNYLDQDSYVINNDFKRYTARINYEYKSSEKFRFGNNISLSYTDNNSLNSGSVYRNSLLAAPDTRIKDDNGDYVFVQSDRDRFNPIAKAKEDINFVKDKRVIGNLYAEYKVLSWLTFKTELGIDLMSSKAYNRNKEYKGIDSGKEVEIIQGSASQTNINNLKLVINNTASIYKEFGEHVFTGVIGQSFETSKEDYVRIAATDFPTNDVLSIGSANDSRVDGAVLREWAMVSFFGRMNYRWKDKYMAGVTYRVDGSSRFNKNERYVGFPSFSAGWRISEEQFMEPYLWVDDLKFRASLGFSGISGSGGYYGNQGQYVARDYAKQYGNTNILEVQQASNPDLKWEKTHTVDIGLDVSLFESRFSLTFDYYNKKSIDMLIGSSVPLYSGYSSQIQNLVDMENKGIEISLTSVNIDKEFKWTSNLNFARNTNKVTKLNLKGYVAGGSEIGYAYYQVGESATAWFLYDWHSVDPLTGNPLWRYSDGSISTTPPASINNKEAYDNKFVMGDRMPEFTGGFTNIFTYKNLELSTLLSFSYGGKIMNGTRAELLTYTDNKNRNLSTEILDEWIIAGHKTEIPKKYNLSTPGKIGGGTDYTVSRETDRFLEDGSFVRLKNVSLSYRFNPDRIRKLGLESLVLYAKGSNLLTWTNYSGPDPEVSAFGSSAAYAGNDELTIPQQKAIQIGLKIGLR</sequence>
<evidence type="ECO:0000256" key="3">
    <source>
        <dbReference type="ARBA" id="ARBA00022452"/>
    </source>
</evidence>
<feature type="domain" description="TonB-dependent receptor plug" evidence="9">
    <location>
        <begin position="124"/>
        <end position="267"/>
    </location>
</feature>
<evidence type="ECO:0000313" key="11">
    <source>
        <dbReference type="Proteomes" id="UP000289703"/>
    </source>
</evidence>
<evidence type="ECO:0000256" key="5">
    <source>
        <dbReference type="ARBA" id="ARBA00023136"/>
    </source>
</evidence>
<dbReference type="InterPro" id="IPR036942">
    <property type="entry name" value="Beta-barrel_TonB_sf"/>
</dbReference>
<dbReference type="PROSITE" id="PS52016">
    <property type="entry name" value="TONB_DEPENDENT_REC_3"/>
    <property type="match status" value="1"/>
</dbReference>
<keyword evidence="3 7" id="KW-1134">Transmembrane beta strand</keyword>
<dbReference type="InterPro" id="IPR012910">
    <property type="entry name" value="Plug_dom"/>
</dbReference>
<evidence type="ECO:0000256" key="8">
    <source>
        <dbReference type="SAM" id="SignalP"/>
    </source>
</evidence>
<comment type="similarity">
    <text evidence="7">Belongs to the TonB-dependent receptor family.</text>
</comment>
<dbReference type="Pfam" id="PF13715">
    <property type="entry name" value="CarbopepD_reg_2"/>
    <property type="match status" value="1"/>
</dbReference>
<evidence type="ECO:0000256" key="6">
    <source>
        <dbReference type="ARBA" id="ARBA00023237"/>
    </source>
</evidence>